<dbReference type="PANTHER" id="PTHR38441">
    <property type="entry name" value="INTEGRAL MEMBRANE PROTEIN-RELATED"/>
    <property type="match status" value="1"/>
</dbReference>
<accession>L7L782</accession>
<keyword evidence="1" id="KW-0812">Transmembrane</keyword>
<gene>
    <name evidence="2" type="ORF">GOHSU_14_01470</name>
</gene>
<dbReference type="eggNOG" id="COG3162">
    <property type="taxonomic scope" value="Bacteria"/>
</dbReference>
<dbReference type="AlphaFoldDB" id="L7L782"/>
<dbReference type="PANTHER" id="PTHR38441:SF1">
    <property type="entry name" value="MEMBRANE PROTEIN"/>
    <property type="match status" value="1"/>
</dbReference>
<feature type="transmembrane region" description="Helical" evidence="1">
    <location>
        <begin position="73"/>
        <end position="97"/>
    </location>
</feature>
<protein>
    <recommendedName>
        <fullName evidence="4">DUF485 domain-containing protein</fullName>
    </recommendedName>
</protein>
<evidence type="ECO:0000313" key="3">
    <source>
        <dbReference type="Proteomes" id="UP000053405"/>
    </source>
</evidence>
<feature type="transmembrane region" description="Helical" evidence="1">
    <location>
        <begin position="39"/>
        <end position="61"/>
    </location>
</feature>
<keyword evidence="3" id="KW-1185">Reference proteome</keyword>
<organism evidence="2 3">
    <name type="scientific">Gordonia hirsuta DSM 44140 = NBRC 16056</name>
    <dbReference type="NCBI Taxonomy" id="1121927"/>
    <lineage>
        <taxon>Bacteria</taxon>
        <taxon>Bacillati</taxon>
        <taxon>Actinomycetota</taxon>
        <taxon>Actinomycetes</taxon>
        <taxon>Mycobacteriales</taxon>
        <taxon>Gordoniaceae</taxon>
        <taxon>Gordonia</taxon>
    </lineage>
</organism>
<comment type="caution">
    <text evidence="2">The sequence shown here is derived from an EMBL/GenBank/DDBJ whole genome shotgun (WGS) entry which is preliminary data.</text>
</comment>
<sequence>MSANLDHPAMKLSSPSAEEFIAAQQSPEYQRLRHTLRGFVFPMTAFFLAWYLLYLCLGVFADGFMGTPVWGNINVGLILGLLQFVTTFAITGAYIYFANHRLDPQAQAVRDGFTDGEYAREAAVLSESTPKVGQL</sequence>
<name>L7L782_9ACTN</name>
<dbReference type="InterPro" id="IPR007436">
    <property type="entry name" value="DUF485"/>
</dbReference>
<keyword evidence="1" id="KW-0472">Membrane</keyword>
<evidence type="ECO:0000256" key="1">
    <source>
        <dbReference type="SAM" id="Phobius"/>
    </source>
</evidence>
<reference evidence="2 3" key="1">
    <citation type="submission" date="2012-12" db="EMBL/GenBank/DDBJ databases">
        <title>Whole genome shotgun sequence of Gordonia hirsuta NBRC 16056.</title>
        <authorList>
            <person name="Isaki-Nakamura S."/>
            <person name="Hosoyama A."/>
            <person name="Tsuchikane K."/>
            <person name="Katsumata H."/>
            <person name="Baba S."/>
            <person name="Yamazaki S."/>
            <person name="Fujita N."/>
        </authorList>
    </citation>
    <scope>NUCLEOTIDE SEQUENCE [LARGE SCALE GENOMIC DNA]</scope>
    <source>
        <strain evidence="2 3">NBRC 16056</strain>
    </source>
</reference>
<evidence type="ECO:0008006" key="4">
    <source>
        <dbReference type="Google" id="ProtNLM"/>
    </source>
</evidence>
<proteinExistence type="predicted"/>
<dbReference type="Pfam" id="PF04341">
    <property type="entry name" value="DUF485"/>
    <property type="match status" value="1"/>
</dbReference>
<keyword evidence="1" id="KW-1133">Transmembrane helix</keyword>
<evidence type="ECO:0000313" key="2">
    <source>
        <dbReference type="EMBL" id="GAC56980.1"/>
    </source>
</evidence>
<dbReference type="Proteomes" id="UP000053405">
    <property type="component" value="Unassembled WGS sequence"/>
</dbReference>
<dbReference type="EMBL" id="BANT01000014">
    <property type="protein sequence ID" value="GAC56980.1"/>
    <property type="molecule type" value="Genomic_DNA"/>
</dbReference>
<dbReference type="STRING" id="1121927.GOHSU_14_01470"/>